<sequence length="114" mass="13264">MNHQKRALDPKLDPHDAKDEDTQVQSKEKGERNATINRYYYPRRQVFVHARRETLEAASARGLRIPYSFELDPREAVHGIRFIVISHDPSTAIMPVIAWLLNERIEDVESGNNR</sequence>
<reference evidence="2 3" key="1">
    <citation type="submission" date="2017-06" db="EMBL/GenBank/DDBJ databases">
        <title>Comparative genomic analysis of Ambrosia Fusariam Clade fungi.</title>
        <authorList>
            <person name="Stajich J.E."/>
            <person name="Carrillo J."/>
            <person name="Kijimoto T."/>
            <person name="Eskalen A."/>
            <person name="O'Donnell K."/>
            <person name="Kasson M."/>
        </authorList>
    </citation>
    <scope>NUCLEOTIDE SEQUENCE [LARGE SCALE GENOMIC DNA]</scope>
    <source>
        <strain evidence="2 3">NRRL62584</strain>
    </source>
</reference>
<comment type="caution">
    <text evidence="2">The sequence shown here is derived from an EMBL/GenBank/DDBJ whole genome shotgun (WGS) entry which is preliminary data.</text>
</comment>
<feature type="region of interest" description="Disordered" evidence="1">
    <location>
        <begin position="1"/>
        <end position="35"/>
    </location>
</feature>
<dbReference type="OrthoDB" id="10567567at2759"/>
<accession>A0A428PI31</accession>
<keyword evidence="3" id="KW-1185">Reference proteome</keyword>
<proteinExistence type="predicted"/>
<dbReference type="Proteomes" id="UP000288168">
    <property type="component" value="Unassembled WGS sequence"/>
</dbReference>
<protein>
    <submittedName>
        <fullName evidence="2">Uncharacterized protein</fullName>
    </submittedName>
</protein>
<dbReference type="EMBL" id="NKCI01000132">
    <property type="protein sequence ID" value="RSL52677.1"/>
    <property type="molecule type" value="Genomic_DNA"/>
</dbReference>
<gene>
    <name evidence="2" type="ORF">CEP54_010797</name>
</gene>
<evidence type="ECO:0000313" key="2">
    <source>
        <dbReference type="EMBL" id="RSL52677.1"/>
    </source>
</evidence>
<feature type="compositionally biased region" description="Basic and acidic residues" evidence="1">
    <location>
        <begin position="1"/>
        <end position="32"/>
    </location>
</feature>
<evidence type="ECO:0000313" key="3">
    <source>
        <dbReference type="Proteomes" id="UP000288168"/>
    </source>
</evidence>
<name>A0A428PI31_9HYPO</name>
<dbReference type="AlphaFoldDB" id="A0A428PI31"/>
<evidence type="ECO:0000256" key="1">
    <source>
        <dbReference type="SAM" id="MobiDB-lite"/>
    </source>
</evidence>
<organism evidence="2 3">
    <name type="scientific">Fusarium duplospermum</name>
    <dbReference type="NCBI Taxonomy" id="1325734"/>
    <lineage>
        <taxon>Eukaryota</taxon>
        <taxon>Fungi</taxon>
        <taxon>Dikarya</taxon>
        <taxon>Ascomycota</taxon>
        <taxon>Pezizomycotina</taxon>
        <taxon>Sordariomycetes</taxon>
        <taxon>Hypocreomycetidae</taxon>
        <taxon>Hypocreales</taxon>
        <taxon>Nectriaceae</taxon>
        <taxon>Fusarium</taxon>
        <taxon>Fusarium solani species complex</taxon>
    </lineage>
</organism>